<dbReference type="InterPro" id="IPR052054">
    <property type="entry name" value="Oxidative_DNA_repair_enzyme"/>
</dbReference>
<dbReference type="EC" id="4.2.99.18" evidence="2"/>
<reference evidence="11 12" key="1">
    <citation type="submission" date="2017-03" db="EMBL/GenBank/DDBJ databases">
        <title>Genome sequence of Methanobrevibacter wosei.</title>
        <authorList>
            <person name="Poehlein A."/>
            <person name="Seedorf H."/>
            <person name="Daniel R."/>
        </authorList>
    </citation>
    <scope>NUCLEOTIDE SEQUENCE [LARGE SCALE GENOMIC DNA]</scope>
    <source>
        <strain evidence="11 12">DSM 11979</strain>
    </source>
</reference>
<dbReference type="Proteomes" id="UP000245577">
    <property type="component" value="Unassembled WGS sequence"/>
</dbReference>
<dbReference type="Pfam" id="PF07934">
    <property type="entry name" value="OGG_N"/>
    <property type="match status" value="1"/>
</dbReference>
<accession>A0A2U1S689</accession>
<dbReference type="GO" id="GO:0003684">
    <property type="term" value="F:damaged DNA binding"/>
    <property type="evidence" value="ECO:0007669"/>
    <property type="project" value="InterPro"/>
</dbReference>
<keyword evidence="8" id="KW-0326">Glycosidase</keyword>
<evidence type="ECO:0000256" key="9">
    <source>
        <dbReference type="ARBA" id="ARBA00044632"/>
    </source>
</evidence>
<dbReference type="GO" id="GO:0006289">
    <property type="term" value="P:nucleotide-excision repair"/>
    <property type="evidence" value="ECO:0007669"/>
    <property type="project" value="InterPro"/>
</dbReference>
<dbReference type="InterPro" id="IPR012904">
    <property type="entry name" value="OGG_N"/>
</dbReference>
<keyword evidence="4" id="KW-0378">Hydrolase</keyword>
<evidence type="ECO:0000256" key="2">
    <source>
        <dbReference type="ARBA" id="ARBA00012720"/>
    </source>
</evidence>
<evidence type="ECO:0000259" key="10">
    <source>
        <dbReference type="SMART" id="SM00478"/>
    </source>
</evidence>
<dbReference type="InterPro" id="IPR011257">
    <property type="entry name" value="DNA_glycosylase"/>
</dbReference>
<dbReference type="PANTHER" id="PTHR10242">
    <property type="entry name" value="8-OXOGUANINE DNA GLYCOSYLASE"/>
    <property type="match status" value="1"/>
</dbReference>
<evidence type="ECO:0000256" key="4">
    <source>
        <dbReference type="ARBA" id="ARBA00022801"/>
    </source>
</evidence>
<evidence type="ECO:0000313" key="12">
    <source>
        <dbReference type="Proteomes" id="UP000245577"/>
    </source>
</evidence>
<dbReference type="InterPro" id="IPR037046">
    <property type="entry name" value="AlkA_N_sf"/>
</dbReference>
<evidence type="ECO:0000256" key="6">
    <source>
        <dbReference type="ARBA" id="ARBA00023239"/>
    </source>
</evidence>
<evidence type="ECO:0000256" key="5">
    <source>
        <dbReference type="ARBA" id="ARBA00023204"/>
    </source>
</evidence>
<dbReference type="AlphaFoldDB" id="A0A2U1S689"/>
<dbReference type="GO" id="GO:0006284">
    <property type="term" value="P:base-excision repair"/>
    <property type="evidence" value="ECO:0007669"/>
    <property type="project" value="InterPro"/>
</dbReference>
<dbReference type="InterPro" id="IPR023170">
    <property type="entry name" value="HhH_base_excis_C"/>
</dbReference>
<dbReference type="GO" id="GO:0008534">
    <property type="term" value="F:oxidized purine nucleobase lesion DNA N-glycosylase activity"/>
    <property type="evidence" value="ECO:0007669"/>
    <property type="project" value="InterPro"/>
</dbReference>
<evidence type="ECO:0000256" key="3">
    <source>
        <dbReference type="ARBA" id="ARBA00022763"/>
    </source>
</evidence>
<keyword evidence="3" id="KW-0227">DNA damage</keyword>
<evidence type="ECO:0000313" key="11">
    <source>
        <dbReference type="EMBL" id="PWB85151.1"/>
    </source>
</evidence>
<dbReference type="RefSeq" id="WP_394340368.1">
    <property type="nucleotide sequence ID" value="NZ_MZGU01000006.1"/>
</dbReference>
<keyword evidence="6" id="KW-0456">Lyase</keyword>
<dbReference type="EMBL" id="MZGU01000006">
    <property type="protein sequence ID" value="PWB85151.1"/>
    <property type="molecule type" value="Genomic_DNA"/>
</dbReference>
<comment type="similarity">
    <text evidence="1">Belongs to the type-1 OGG1 family.</text>
</comment>
<dbReference type="InterPro" id="IPR003265">
    <property type="entry name" value="HhH-GPD_domain"/>
</dbReference>
<dbReference type="SMART" id="SM00478">
    <property type="entry name" value="ENDO3c"/>
    <property type="match status" value="1"/>
</dbReference>
<dbReference type="Gene3D" id="3.30.310.20">
    <property type="entry name" value="DNA-3-methyladenine glycosylase AlkA, N-terminal domain"/>
    <property type="match status" value="1"/>
</dbReference>
<evidence type="ECO:0000256" key="8">
    <source>
        <dbReference type="ARBA" id="ARBA00023295"/>
    </source>
</evidence>
<comment type="catalytic activity">
    <reaction evidence="9">
        <text>2'-deoxyribonucleotide-(2'-deoxyribose 5'-phosphate)-2'-deoxyribonucleotide-DNA = a 3'-end 2'-deoxyribonucleotide-(2,3-dehydro-2,3-deoxyribose 5'-phosphate)-DNA + a 5'-end 5'-phospho-2'-deoxyribonucleoside-DNA + H(+)</text>
        <dbReference type="Rhea" id="RHEA:66592"/>
        <dbReference type="Rhea" id="RHEA-COMP:13180"/>
        <dbReference type="Rhea" id="RHEA-COMP:16897"/>
        <dbReference type="Rhea" id="RHEA-COMP:17067"/>
        <dbReference type="ChEBI" id="CHEBI:15378"/>
        <dbReference type="ChEBI" id="CHEBI:136412"/>
        <dbReference type="ChEBI" id="CHEBI:157695"/>
        <dbReference type="ChEBI" id="CHEBI:167181"/>
        <dbReference type="EC" id="4.2.99.18"/>
    </reaction>
</comment>
<comment type="caution">
    <text evidence="11">The sequence shown here is derived from an EMBL/GenBank/DDBJ whole genome shotgun (WGS) entry which is preliminary data.</text>
</comment>
<keyword evidence="7" id="KW-0511">Multifunctional enzyme</keyword>
<organism evidence="11 12">
    <name type="scientific">Methanobrevibacter woesei</name>
    <dbReference type="NCBI Taxonomy" id="190976"/>
    <lineage>
        <taxon>Archaea</taxon>
        <taxon>Methanobacteriati</taxon>
        <taxon>Methanobacteriota</taxon>
        <taxon>Methanomada group</taxon>
        <taxon>Methanobacteria</taxon>
        <taxon>Methanobacteriales</taxon>
        <taxon>Methanobacteriaceae</taxon>
        <taxon>Methanobrevibacter</taxon>
    </lineage>
</organism>
<dbReference type="CDD" id="cd00056">
    <property type="entry name" value="ENDO3c"/>
    <property type="match status" value="1"/>
</dbReference>
<dbReference type="GO" id="GO:0140078">
    <property type="term" value="F:class I DNA-(apurinic or apyrimidinic site) endonuclease activity"/>
    <property type="evidence" value="ECO:0007669"/>
    <property type="project" value="UniProtKB-EC"/>
</dbReference>
<dbReference type="Gene3D" id="1.10.340.30">
    <property type="entry name" value="Hypothetical protein, domain 2"/>
    <property type="match status" value="1"/>
</dbReference>
<keyword evidence="5" id="KW-0234">DNA repair</keyword>
<sequence length="315" mass="36447">MSDYNIIDLELTQLSGQTSQPPWKQENDEYREVVIVEGVPVLFKAHELNKSIEFSYEFPLNSDFHIKKSILDKKASEIFDLDFNLSKFYKYLNQDEKLAEMTSFCEGLRLFLAKDKFESILSSICSANNSIVRWTKSIDLIKEKWGKSYEFPSGTFYGVPSLDAIINSFEDDQEEFDNCDFPDISLCENNLKACGVGYRAPYMKKATEILSLEMDFGEISKMSYDEAFDTILKLPGVGPKVADCILLYGFNFREAFPSDVWIKRIVSHLYFEGKDIKVPKIREFGMEEFGDYAGYVQLYLFHYARRSGLMNELKK</sequence>
<proteinExistence type="inferred from homology"/>
<gene>
    <name evidence="11" type="ORF">MBBWO_14650</name>
</gene>
<name>A0A2U1S689_9EURY</name>
<feature type="domain" description="HhH-GPD" evidence="10">
    <location>
        <begin position="125"/>
        <end position="305"/>
    </location>
</feature>
<dbReference type="SUPFAM" id="SSF48150">
    <property type="entry name" value="DNA-glycosylase"/>
    <property type="match status" value="1"/>
</dbReference>
<protein>
    <recommendedName>
        <fullName evidence="2">DNA-(apurinic or apyrimidinic site) lyase</fullName>
        <ecNumber evidence="2">4.2.99.18</ecNumber>
    </recommendedName>
</protein>
<evidence type="ECO:0000256" key="1">
    <source>
        <dbReference type="ARBA" id="ARBA00010679"/>
    </source>
</evidence>
<evidence type="ECO:0000256" key="7">
    <source>
        <dbReference type="ARBA" id="ARBA00023268"/>
    </source>
</evidence>
<dbReference type="PANTHER" id="PTHR10242:SF2">
    <property type="entry name" value="N-GLYCOSYLASE_DNA LYASE"/>
    <property type="match status" value="1"/>
</dbReference>
<keyword evidence="12" id="KW-1185">Reference proteome</keyword>
<dbReference type="Gene3D" id="1.10.1670.10">
    <property type="entry name" value="Helix-hairpin-Helix base-excision DNA repair enzymes (C-terminal)"/>
    <property type="match status" value="1"/>
</dbReference>